<organism evidence="2 3">
    <name type="scientific">Streptantibioticus cattleyicolor (strain ATCC 35852 / DSM 46488 / JCM 4925 / NBRC 14057 / NRRL 8057)</name>
    <name type="common">Streptomyces cattleya</name>
    <dbReference type="NCBI Taxonomy" id="1003195"/>
    <lineage>
        <taxon>Bacteria</taxon>
        <taxon>Bacillati</taxon>
        <taxon>Actinomycetota</taxon>
        <taxon>Actinomycetes</taxon>
        <taxon>Kitasatosporales</taxon>
        <taxon>Streptomycetaceae</taxon>
        <taxon>Streptantibioticus</taxon>
    </lineage>
</organism>
<feature type="compositionally biased region" description="Polar residues" evidence="1">
    <location>
        <begin position="1"/>
        <end position="18"/>
    </location>
</feature>
<name>G8WWF7_STREN</name>
<dbReference type="STRING" id="1003195.SCATT_19930"/>
<sequence length="109" mass="11187">MSSSASATAPAVNDTTASGPEPATMSYNPPACADFTIRPCSRYGYMVTVPSAVSHSRRPGTSARAAATSTAEAANRPTRMARYSTVPTPRSEAPHSIDSQSALAPGASR</sequence>
<protein>
    <submittedName>
        <fullName evidence="2">Uncharacterized protein</fullName>
    </submittedName>
</protein>
<dbReference type="KEGG" id="scy:SCATT_19930"/>
<dbReference type="AlphaFoldDB" id="G8WWF7"/>
<accession>G8WWF7</accession>
<keyword evidence="3" id="KW-1185">Reference proteome</keyword>
<proteinExistence type="predicted"/>
<feature type="compositionally biased region" description="Low complexity" evidence="1">
    <location>
        <begin position="59"/>
        <end position="74"/>
    </location>
</feature>
<evidence type="ECO:0000256" key="1">
    <source>
        <dbReference type="SAM" id="MobiDB-lite"/>
    </source>
</evidence>
<feature type="region of interest" description="Disordered" evidence="1">
    <location>
        <begin position="52"/>
        <end position="109"/>
    </location>
</feature>
<feature type="region of interest" description="Disordered" evidence="1">
    <location>
        <begin position="1"/>
        <end position="30"/>
    </location>
</feature>
<dbReference type="EMBL" id="CP003219">
    <property type="protein sequence ID" value="AEW94364.1"/>
    <property type="molecule type" value="Genomic_DNA"/>
</dbReference>
<evidence type="ECO:0000313" key="2">
    <source>
        <dbReference type="EMBL" id="AEW94364.1"/>
    </source>
</evidence>
<reference evidence="3" key="1">
    <citation type="submission" date="2011-12" db="EMBL/GenBank/DDBJ databases">
        <title>Complete genome sequence of Streptomyces cattleya strain DSM 46488.</title>
        <authorList>
            <person name="Ou H.-Y."/>
            <person name="Li P."/>
            <person name="Zhao C."/>
            <person name="O'Hagan D."/>
            <person name="Deng Z."/>
        </authorList>
    </citation>
    <scope>NUCLEOTIDE SEQUENCE [LARGE SCALE GENOMIC DNA]</scope>
    <source>
        <strain evidence="3">ATCC 35852 / DSM 46488 / JCM 4925 / NBRC 14057 / NRRL 8057</strain>
    </source>
</reference>
<evidence type="ECO:0000313" key="3">
    <source>
        <dbReference type="Proteomes" id="UP000007842"/>
    </source>
</evidence>
<dbReference type="Proteomes" id="UP000007842">
    <property type="component" value="Chromosome"/>
</dbReference>
<dbReference type="HOGENOM" id="CLU_2182407_0_0_11"/>
<dbReference type="PATRIC" id="fig|1003195.29.peg.2002"/>
<gene>
    <name evidence="2" type="ordered locus">SCATT_19930</name>
</gene>